<sequence>MNVPSSHWVLHDYLQVNGGAERLVIALANGLPGFSLGVSGVYPAFRESGDCGAVRPQVIGAASLRMLPRIPRALAAFSRPPAHLREARQVIYSGLYAPLTALEQPRGRRLYYCHTPPRFAFDQRERYLARTPALARPALRLAIERYRHAYLHALQRMDRVLTNSLHVRERLLEHTGIAAEVVYPPIDTTGFRFLGQQGYYLSLGRLEPNKRVDRIVRAFLGMPDKQLVVASGGSQLEALKALANGAPNIRFAGWLDDDALAQLMGNAIAALYVPQDEDFGMSAVEAMAAGKPLIGVAEGGLRESVVDQRTGLLLPADPSAETIAEAVGRMSAERALGMRAACEARAAEFSRARFLDAFRSIIQ</sequence>
<dbReference type="STRING" id="1007099.SAMN05216287_1415"/>
<dbReference type="OrthoDB" id="9801609at2"/>
<dbReference type="PANTHER" id="PTHR12526">
    <property type="entry name" value="GLYCOSYLTRANSFERASE"/>
    <property type="match status" value="1"/>
</dbReference>
<dbReference type="Gene3D" id="3.40.50.2000">
    <property type="entry name" value="Glycogen Phosphorylase B"/>
    <property type="match status" value="2"/>
</dbReference>
<name>A0A1H2W2N2_9PSED</name>
<dbReference type="Pfam" id="PF13439">
    <property type="entry name" value="Glyco_transf_4"/>
    <property type="match status" value="1"/>
</dbReference>
<gene>
    <name evidence="3" type="ORF">SAMN05216287_1415</name>
</gene>
<dbReference type="GO" id="GO:0016757">
    <property type="term" value="F:glycosyltransferase activity"/>
    <property type="evidence" value="ECO:0007669"/>
    <property type="project" value="InterPro"/>
</dbReference>
<dbReference type="PANTHER" id="PTHR12526:SF584">
    <property type="entry name" value="GLYCOSYLTRANSFERASE"/>
    <property type="match status" value="1"/>
</dbReference>
<dbReference type="Pfam" id="PF00534">
    <property type="entry name" value="Glycos_transf_1"/>
    <property type="match status" value="1"/>
</dbReference>
<protein>
    <submittedName>
        <fullName evidence="3">Glycosyltransferase involved in cell wall bisynthesis</fullName>
    </submittedName>
</protein>
<keyword evidence="3" id="KW-0808">Transferase</keyword>
<dbReference type="AlphaFoldDB" id="A0A1H2W2N2"/>
<proteinExistence type="predicted"/>
<dbReference type="InterPro" id="IPR028098">
    <property type="entry name" value="Glyco_trans_4-like_N"/>
</dbReference>
<keyword evidence="4" id="KW-1185">Reference proteome</keyword>
<reference evidence="4" key="1">
    <citation type="submission" date="2016-10" db="EMBL/GenBank/DDBJ databases">
        <authorList>
            <person name="Varghese N."/>
            <person name="Submissions S."/>
        </authorList>
    </citation>
    <scope>NUCLEOTIDE SEQUENCE [LARGE SCALE GENOMIC DNA]</scope>
    <source>
        <strain evidence="4">NRRL B-59562</strain>
    </source>
</reference>
<dbReference type="RefSeq" id="WP_090225866.1">
    <property type="nucleotide sequence ID" value="NZ_FNNU01000002.1"/>
</dbReference>
<accession>A0A1H2W2N2</accession>
<evidence type="ECO:0000313" key="4">
    <source>
        <dbReference type="Proteomes" id="UP000243778"/>
    </source>
</evidence>
<evidence type="ECO:0000259" key="1">
    <source>
        <dbReference type="Pfam" id="PF00534"/>
    </source>
</evidence>
<feature type="domain" description="Glycosyltransferase subfamily 4-like N-terminal" evidence="2">
    <location>
        <begin position="18"/>
        <end position="188"/>
    </location>
</feature>
<organism evidence="3 4">
    <name type="scientific">Pseudomonas kuykendallii</name>
    <dbReference type="NCBI Taxonomy" id="1007099"/>
    <lineage>
        <taxon>Bacteria</taxon>
        <taxon>Pseudomonadati</taxon>
        <taxon>Pseudomonadota</taxon>
        <taxon>Gammaproteobacteria</taxon>
        <taxon>Pseudomonadales</taxon>
        <taxon>Pseudomonadaceae</taxon>
        <taxon>Pseudomonas</taxon>
    </lineage>
</organism>
<dbReference type="SUPFAM" id="SSF53756">
    <property type="entry name" value="UDP-Glycosyltransferase/glycogen phosphorylase"/>
    <property type="match status" value="1"/>
</dbReference>
<dbReference type="InterPro" id="IPR001296">
    <property type="entry name" value="Glyco_trans_1"/>
</dbReference>
<dbReference type="GO" id="GO:1901135">
    <property type="term" value="P:carbohydrate derivative metabolic process"/>
    <property type="evidence" value="ECO:0007669"/>
    <property type="project" value="UniProtKB-ARBA"/>
</dbReference>
<evidence type="ECO:0000259" key="2">
    <source>
        <dbReference type="Pfam" id="PF13439"/>
    </source>
</evidence>
<feature type="domain" description="Glycosyl transferase family 1" evidence="1">
    <location>
        <begin position="197"/>
        <end position="346"/>
    </location>
</feature>
<dbReference type="EMBL" id="FNNU01000002">
    <property type="protein sequence ID" value="SDW74767.1"/>
    <property type="molecule type" value="Genomic_DNA"/>
</dbReference>
<dbReference type="Proteomes" id="UP000243778">
    <property type="component" value="Unassembled WGS sequence"/>
</dbReference>
<evidence type="ECO:0000313" key="3">
    <source>
        <dbReference type="EMBL" id="SDW74767.1"/>
    </source>
</evidence>